<protein>
    <submittedName>
        <fullName evidence="1">Uncharacterized protein</fullName>
    </submittedName>
</protein>
<dbReference type="Proteomes" id="UP000183567">
    <property type="component" value="Unassembled WGS sequence"/>
</dbReference>
<feature type="non-terminal residue" evidence="1">
    <location>
        <position position="80"/>
    </location>
</feature>
<dbReference type="InterPro" id="IPR036812">
    <property type="entry name" value="NAD(P)_OxRdtase_dom_sf"/>
</dbReference>
<comment type="caution">
    <text evidence="1">The sequence shown here is derived from an EMBL/GenBank/DDBJ whole genome shotgun (WGS) entry which is preliminary data.</text>
</comment>
<keyword evidence="2" id="KW-1185">Reference proteome</keyword>
<accession>A0A1J8Q8X4</accession>
<reference evidence="1 2" key="1">
    <citation type="submission" date="2016-03" db="EMBL/GenBank/DDBJ databases">
        <title>Comparative genomics of the ectomycorrhizal sister species Rhizopogon vinicolor and Rhizopogon vesiculosus (Basidiomycota: Boletales) reveals a divergence of the mating type B locus.</title>
        <authorList>
            <person name="Mujic A.B."/>
            <person name="Kuo A."/>
            <person name="Tritt A."/>
            <person name="Lipzen A."/>
            <person name="Chen C."/>
            <person name="Johnson J."/>
            <person name="Sharma A."/>
            <person name="Barry K."/>
            <person name="Grigoriev I.V."/>
            <person name="Spatafora J.W."/>
        </authorList>
    </citation>
    <scope>NUCLEOTIDE SEQUENCE [LARGE SCALE GENOMIC DNA]</scope>
    <source>
        <strain evidence="1 2">AM-OR11-056</strain>
    </source>
</reference>
<name>A0A1J8Q8X4_9AGAM</name>
<evidence type="ECO:0000313" key="2">
    <source>
        <dbReference type="Proteomes" id="UP000183567"/>
    </source>
</evidence>
<dbReference type="EMBL" id="LVVM01005619">
    <property type="protein sequence ID" value="OJA10089.1"/>
    <property type="molecule type" value="Genomic_DNA"/>
</dbReference>
<dbReference type="SUPFAM" id="SSF51430">
    <property type="entry name" value="NAD(P)-linked oxidoreductase"/>
    <property type="match status" value="1"/>
</dbReference>
<gene>
    <name evidence="1" type="ORF">AZE42_07290</name>
</gene>
<proteinExistence type="predicted"/>
<sequence>MKAFHDPVQNGKVRYIDASSMRYWQFAMLNDVAAKNGSTKFEREILVTVTTTVLELYSISLWLVESSHVPQGRHLAVAKA</sequence>
<organism evidence="1 2">
    <name type="scientific">Rhizopogon vesiculosus</name>
    <dbReference type="NCBI Taxonomy" id="180088"/>
    <lineage>
        <taxon>Eukaryota</taxon>
        <taxon>Fungi</taxon>
        <taxon>Dikarya</taxon>
        <taxon>Basidiomycota</taxon>
        <taxon>Agaricomycotina</taxon>
        <taxon>Agaricomycetes</taxon>
        <taxon>Agaricomycetidae</taxon>
        <taxon>Boletales</taxon>
        <taxon>Suillineae</taxon>
        <taxon>Rhizopogonaceae</taxon>
        <taxon>Rhizopogon</taxon>
    </lineage>
</organism>
<dbReference type="OrthoDB" id="48988at2759"/>
<dbReference type="AlphaFoldDB" id="A0A1J8Q8X4"/>
<evidence type="ECO:0000313" key="1">
    <source>
        <dbReference type="EMBL" id="OJA10089.1"/>
    </source>
</evidence>
<dbReference type="STRING" id="180088.A0A1J8Q8X4"/>